<sequence length="475" mass="50326">MSTPIETDICVIGGGSAGLSVAAGAVQMGARVVLIEKSRMGGDCLNTGCVPSKALLAAAHHAHALSRSAEFGIHTSPPTVNFAGVMAHVRDVIAEIAPHDSVERFERLGCTVITDHARFTGKNELVAGGQTVRARRFVIATGSRAAIPPIPGLGDVNYLTNETLFENTTCPDHLIIIGGGPIGIEMAQAHRRLGARVTVIEQGSILPKDDPDLVAVARHALEDDGISLYENAMAKRVEPHGPGCRITMTHKGAELTIDGSHLLVATGRSPNIADMGLDLAGVECAKGAITFDARLRTSNKKIFAIGDVTGGLQFTHMAAYDAGIVIRNALFRLPAKINYSAVPWVTFIDPEIAQVGLTENAARARHGNDIRVVTWDYAENDRARAERQTCGLIKVVTTASGRILGAGIAGHQAGELIGLWSLAISRKMKIGAVAGHIAPYPTLGEISKRVAGAWYTPSLFGKKTRKIVRLLLRLG</sequence>
<dbReference type="GO" id="GO:0016668">
    <property type="term" value="F:oxidoreductase activity, acting on a sulfur group of donors, NAD(P) as acceptor"/>
    <property type="evidence" value="ECO:0007669"/>
    <property type="project" value="InterPro"/>
</dbReference>
<evidence type="ECO:0000256" key="8">
    <source>
        <dbReference type="PIRSR" id="PIRSR000350-3"/>
    </source>
</evidence>
<keyword evidence="2 10" id="KW-0285">Flavoprotein</keyword>
<name>A0A1Y2KXI5_9PROT</name>
<dbReference type="PIRSF" id="PIRSF000350">
    <property type="entry name" value="Mercury_reductase_MerA"/>
    <property type="match status" value="1"/>
</dbReference>
<evidence type="ECO:0000256" key="5">
    <source>
        <dbReference type="ARBA" id="ARBA00023002"/>
    </source>
</evidence>
<comment type="cofactor">
    <cofactor evidence="8">
        <name>FAD</name>
        <dbReference type="ChEBI" id="CHEBI:57692"/>
    </cofactor>
    <text evidence="8">Binds 1 FAD per subunit.</text>
</comment>
<evidence type="ECO:0000256" key="10">
    <source>
        <dbReference type="RuleBase" id="RU003691"/>
    </source>
</evidence>
<organism evidence="13 14">
    <name type="scientific">Thalassospira mesophila</name>
    <dbReference type="NCBI Taxonomy" id="1293891"/>
    <lineage>
        <taxon>Bacteria</taxon>
        <taxon>Pseudomonadati</taxon>
        <taxon>Pseudomonadota</taxon>
        <taxon>Alphaproteobacteria</taxon>
        <taxon>Rhodospirillales</taxon>
        <taxon>Thalassospiraceae</taxon>
        <taxon>Thalassospira</taxon>
    </lineage>
</organism>
<feature type="disulfide bond" description="Redox-active" evidence="9">
    <location>
        <begin position="44"/>
        <end position="49"/>
    </location>
</feature>
<accession>A0A1Y2KXI5</accession>
<keyword evidence="4" id="KW-0521">NADP</keyword>
<dbReference type="Proteomes" id="UP000193391">
    <property type="component" value="Unassembled WGS sequence"/>
</dbReference>
<dbReference type="InterPro" id="IPR001100">
    <property type="entry name" value="Pyr_nuc-diS_OxRdtase"/>
</dbReference>
<keyword evidence="8" id="KW-0547">Nucleotide-binding</keyword>
<feature type="domain" description="FAD/NAD(P)-binding" evidence="12">
    <location>
        <begin position="8"/>
        <end position="321"/>
    </location>
</feature>
<dbReference type="InterPro" id="IPR004099">
    <property type="entry name" value="Pyr_nucl-diS_OxRdtase_dimer"/>
</dbReference>
<dbReference type="SUPFAM" id="SSF51905">
    <property type="entry name" value="FAD/NAD(P)-binding domain"/>
    <property type="match status" value="1"/>
</dbReference>
<keyword evidence="6" id="KW-1015">Disulfide bond</keyword>
<dbReference type="GO" id="GO:0050660">
    <property type="term" value="F:flavin adenine dinucleotide binding"/>
    <property type="evidence" value="ECO:0007669"/>
    <property type="project" value="TreeGrafter"/>
</dbReference>
<keyword evidence="14" id="KW-1185">Reference proteome</keyword>
<evidence type="ECO:0000259" key="11">
    <source>
        <dbReference type="Pfam" id="PF02852"/>
    </source>
</evidence>
<dbReference type="OrthoDB" id="9764616at2"/>
<keyword evidence="8" id="KW-0520">NAD</keyword>
<protein>
    <submittedName>
        <fullName evidence="13">Dihydrolipoamide dehydrogenase</fullName>
    </submittedName>
</protein>
<dbReference type="Gene3D" id="3.30.390.30">
    <property type="match status" value="1"/>
</dbReference>
<dbReference type="InterPro" id="IPR016156">
    <property type="entry name" value="FAD/NAD-linked_Rdtase_dimer_sf"/>
</dbReference>
<keyword evidence="5 10" id="KW-0560">Oxidoreductase</keyword>
<dbReference type="PRINTS" id="PR00368">
    <property type="entry name" value="FADPNR"/>
</dbReference>
<dbReference type="PROSITE" id="PS00076">
    <property type="entry name" value="PYRIDINE_REDOX_1"/>
    <property type="match status" value="1"/>
</dbReference>
<evidence type="ECO:0000256" key="9">
    <source>
        <dbReference type="PIRSR" id="PIRSR000350-4"/>
    </source>
</evidence>
<keyword evidence="3 8" id="KW-0274">FAD</keyword>
<evidence type="ECO:0000313" key="13">
    <source>
        <dbReference type="EMBL" id="OSQ37049.1"/>
    </source>
</evidence>
<evidence type="ECO:0000256" key="6">
    <source>
        <dbReference type="ARBA" id="ARBA00023157"/>
    </source>
</evidence>
<dbReference type="STRING" id="1293891.TMES_16600"/>
<dbReference type="PRINTS" id="PR00411">
    <property type="entry name" value="PNDRDTASEI"/>
</dbReference>
<dbReference type="PANTHER" id="PTHR43014:SF2">
    <property type="entry name" value="MERCURIC REDUCTASE"/>
    <property type="match status" value="1"/>
</dbReference>
<comment type="similarity">
    <text evidence="1 10">Belongs to the class-I pyridine nucleotide-disulfide oxidoreductase family.</text>
</comment>
<feature type="binding site" evidence="8">
    <location>
        <position position="267"/>
    </location>
    <ligand>
        <name>NAD(+)</name>
        <dbReference type="ChEBI" id="CHEBI:57540"/>
    </ligand>
</feature>
<feature type="binding site" evidence="8">
    <location>
        <position position="201"/>
    </location>
    <ligand>
        <name>NAD(+)</name>
        <dbReference type="ChEBI" id="CHEBI:57540"/>
    </ligand>
</feature>
<keyword evidence="7 10" id="KW-0676">Redox-active center</keyword>
<proteinExistence type="inferred from homology"/>
<feature type="binding site" evidence="8">
    <location>
        <begin position="141"/>
        <end position="143"/>
    </location>
    <ligand>
        <name>FAD</name>
        <dbReference type="ChEBI" id="CHEBI:57692"/>
    </ligand>
</feature>
<feature type="binding site" evidence="8">
    <location>
        <position position="53"/>
    </location>
    <ligand>
        <name>FAD</name>
        <dbReference type="ChEBI" id="CHEBI:57692"/>
    </ligand>
</feature>
<feature type="binding site" evidence="8">
    <location>
        <begin position="178"/>
        <end position="185"/>
    </location>
    <ligand>
        <name>NAD(+)</name>
        <dbReference type="ChEBI" id="CHEBI:57540"/>
    </ligand>
</feature>
<dbReference type="InterPro" id="IPR036188">
    <property type="entry name" value="FAD/NAD-bd_sf"/>
</dbReference>
<comment type="caution">
    <text evidence="13">The sequence shown here is derived from an EMBL/GenBank/DDBJ whole genome shotgun (WGS) entry which is preliminary data.</text>
</comment>
<dbReference type="GO" id="GO:0003955">
    <property type="term" value="F:NAD(P)H dehydrogenase (quinone) activity"/>
    <property type="evidence" value="ECO:0007669"/>
    <property type="project" value="TreeGrafter"/>
</dbReference>
<dbReference type="Pfam" id="PF02852">
    <property type="entry name" value="Pyr_redox_dim"/>
    <property type="match status" value="1"/>
</dbReference>
<evidence type="ECO:0000256" key="1">
    <source>
        <dbReference type="ARBA" id="ARBA00007532"/>
    </source>
</evidence>
<dbReference type="InterPro" id="IPR012999">
    <property type="entry name" value="Pyr_OxRdtase_I_AS"/>
</dbReference>
<dbReference type="AlphaFoldDB" id="A0A1Y2KXI5"/>
<dbReference type="PANTHER" id="PTHR43014">
    <property type="entry name" value="MERCURIC REDUCTASE"/>
    <property type="match status" value="1"/>
</dbReference>
<dbReference type="Gene3D" id="3.50.50.60">
    <property type="entry name" value="FAD/NAD(P)-binding domain"/>
    <property type="match status" value="2"/>
</dbReference>
<dbReference type="EMBL" id="JFKA01000008">
    <property type="protein sequence ID" value="OSQ37049.1"/>
    <property type="molecule type" value="Genomic_DNA"/>
</dbReference>
<dbReference type="InterPro" id="IPR023753">
    <property type="entry name" value="FAD/NAD-binding_dom"/>
</dbReference>
<evidence type="ECO:0000256" key="7">
    <source>
        <dbReference type="ARBA" id="ARBA00023284"/>
    </source>
</evidence>
<evidence type="ECO:0000256" key="3">
    <source>
        <dbReference type="ARBA" id="ARBA00022827"/>
    </source>
</evidence>
<dbReference type="FunFam" id="3.30.390.30:FF:000001">
    <property type="entry name" value="Dihydrolipoyl dehydrogenase"/>
    <property type="match status" value="1"/>
</dbReference>
<evidence type="ECO:0000256" key="2">
    <source>
        <dbReference type="ARBA" id="ARBA00022630"/>
    </source>
</evidence>
<reference evidence="13 14" key="1">
    <citation type="submission" date="2014-03" db="EMBL/GenBank/DDBJ databases">
        <title>The draft genome sequence of Thalassospira mesophila JCM 18969.</title>
        <authorList>
            <person name="Lai Q."/>
            <person name="Shao Z."/>
        </authorList>
    </citation>
    <scope>NUCLEOTIDE SEQUENCE [LARGE SCALE GENOMIC DNA]</scope>
    <source>
        <strain evidence="13 14">JCM 18969</strain>
    </source>
</reference>
<dbReference type="Pfam" id="PF07992">
    <property type="entry name" value="Pyr_redox_2"/>
    <property type="match status" value="1"/>
</dbReference>
<evidence type="ECO:0000256" key="4">
    <source>
        <dbReference type="ARBA" id="ARBA00022857"/>
    </source>
</evidence>
<gene>
    <name evidence="13" type="ORF">TMES_16600</name>
</gene>
<evidence type="ECO:0000259" key="12">
    <source>
        <dbReference type="Pfam" id="PF07992"/>
    </source>
</evidence>
<feature type="domain" description="Pyridine nucleotide-disulphide oxidoreductase dimerisation" evidence="11">
    <location>
        <begin position="342"/>
        <end position="447"/>
    </location>
</feature>
<evidence type="ECO:0000313" key="14">
    <source>
        <dbReference type="Proteomes" id="UP000193391"/>
    </source>
</evidence>
<dbReference type="SUPFAM" id="SSF55424">
    <property type="entry name" value="FAD/NAD-linked reductases, dimerisation (C-terminal) domain"/>
    <property type="match status" value="1"/>
</dbReference>
<feature type="binding site" evidence="8">
    <location>
        <position position="307"/>
    </location>
    <ligand>
        <name>FAD</name>
        <dbReference type="ChEBI" id="CHEBI:57692"/>
    </ligand>
</feature>
<dbReference type="RefSeq" id="WP_085584566.1">
    <property type="nucleotide sequence ID" value="NZ_JFKA01000008.1"/>
</dbReference>